<dbReference type="CDD" id="cd06257">
    <property type="entry name" value="DnaJ"/>
    <property type="match status" value="1"/>
</dbReference>
<dbReference type="Gene3D" id="1.10.287.110">
    <property type="entry name" value="DnaJ domain"/>
    <property type="match status" value="1"/>
</dbReference>
<feature type="domain" description="J" evidence="2">
    <location>
        <begin position="48"/>
        <end position="112"/>
    </location>
</feature>
<dbReference type="PRINTS" id="PR00625">
    <property type="entry name" value="JDOMAIN"/>
</dbReference>
<dbReference type="PANTHER" id="PTHR44303">
    <property type="entry name" value="DNAJ HOMOLOG SUBFAMILY C MEMBER 16"/>
    <property type="match status" value="1"/>
</dbReference>
<evidence type="ECO:0000313" key="3">
    <source>
        <dbReference type="Proteomes" id="UP000694888"/>
    </source>
</evidence>
<dbReference type="InterPro" id="IPR018253">
    <property type="entry name" value="DnaJ_domain_CS"/>
</dbReference>
<keyword evidence="1" id="KW-1133">Transmembrane helix</keyword>
<evidence type="ECO:0000256" key="1">
    <source>
        <dbReference type="SAM" id="Phobius"/>
    </source>
</evidence>
<proteinExistence type="predicted"/>
<reference evidence="4" key="1">
    <citation type="submission" date="2025-08" db="UniProtKB">
        <authorList>
            <consortium name="RefSeq"/>
        </authorList>
    </citation>
    <scope>IDENTIFICATION</scope>
</reference>
<dbReference type="PROSITE" id="PS00636">
    <property type="entry name" value="DNAJ_1"/>
    <property type="match status" value="1"/>
</dbReference>
<dbReference type="PANTHER" id="PTHR44303:SF2">
    <property type="entry name" value="DNAJ HOMOLOG SUBFAMILY C MEMBER 16"/>
    <property type="match status" value="1"/>
</dbReference>
<dbReference type="Pfam" id="PF00226">
    <property type="entry name" value="DnaJ"/>
    <property type="match status" value="1"/>
</dbReference>
<feature type="transmembrane region" description="Helical" evidence="1">
    <location>
        <begin position="21"/>
        <end position="42"/>
    </location>
</feature>
<dbReference type="RefSeq" id="XP_005101904.2">
    <property type="nucleotide sequence ID" value="XM_005101847.3"/>
</dbReference>
<dbReference type="Proteomes" id="UP000694888">
    <property type="component" value="Unplaced"/>
</dbReference>
<keyword evidence="3" id="KW-1185">Reference proteome</keyword>
<dbReference type="InterPro" id="IPR001623">
    <property type="entry name" value="DnaJ_domain"/>
</dbReference>
<dbReference type="InterPro" id="IPR036869">
    <property type="entry name" value="J_dom_sf"/>
</dbReference>
<sequence>MCLTTQNKTLSKVSGYSFWNFTSMMAIKFAYSSVVFIVFIYLTVASNELYDILGVHKSASSQEIKKAYKTLAREWHPDKNQDPSATDKFTKINEAYETLSDPQRRADYDNYGYTSAQEQQRNPHAHPGRGFHPFDDFFSGGFGSFRFGGRESVSMEKFLITLRQYESKMHPRSHQSPCFIYAFSDFCFDCMRIEPVVFKFMTELDAVGMCVGAVHLRRSPGLASHLRLHTAPYLLAVVSGRITYYKNSAISFHLLRDFVKKLFPAGTLTTITDDNFEEFVSGWKDNRVRAIFFSSKEEPSMRFLAPAFAHRDRIASGYVYTGSANVLKLLRQYNVNKHRETMLLWNEIPHQTLASISMQQLSRSTIDEVLASNRYLALPRLSSQSVFEELCPQEPKVKKRSLCVTLICKKSESHDEARISFREFAQNSPLGSERIRFTYLYEDTQQNFVKALTKGNQTRSQTILEVAILWRTDTRKLSYEFVPHGWSLDPQYSPQSRQQLEKRLTELLRGDALLPYRATVPEFYNEHMLGLMTRILYRLVDWYDRVYYYCTSYDGMTLLTALAAISFIGLLTLSMKKLAADEMEQLKKDKMARKAQKRPPSCSADNQTIHLYELRYDTFQNLVAEADTGLTVTLLVDEHSKTKLMRKFAEIMQPFSRYSALTFAFLQLEYYLDWYRHLLELTMDFKVTLENINNRNCIGSVLAINGYRKCYYIYHPKRARRWMRKEHGKNITKAVGFGDSDSDSASDGGTREENVLFEEELLAGLSIWMDRVFDGSVKKVRLPYWPEMSK</sequence>
<gene>
    <name evidence="4" type="primary">LOC101860026</name>
</gene>
<evidence type="ECO:0000259" key="2">
    <source>
        <dbReference type="PROSITE" id="PS50076"/>
    </source>
</evidence>
<dbReference type="GeneID" id="101860026"/>
<organism evidence="3 4">
    <name type="scientific">Aplysia californica</name>
    <name type="common">California sea hare</name>
    <dbReference type="NCBI Taxonomy" id="6500"/>
    <lineage>
        <taxon>Eukaryota</taxon>
        <taxon>Metazoa</taxon>
        <taxon>Spiralia</taxon>
        <taxon>Lophotrochozoa</taxon>
        <taxon>Mollusca</taxon>
        <taxon>Gastropoda</taxon>
        <taxon>Heterobranchia</taxon>
        <taxon>Euthyneura</taxon>
        <taxon>Tectipleura</taxon>
        <taxon>Aplysiida</taxon>
        <taxon>Aplysioidea</taxon>
        <taxon>Aplysiidae</taxon>
        <taxon>Aplysia</taxon>
    </lineage>
</organism>
<dbReference type="SUPFAM" id="SSF52833">
    <property type="entry name" value="Thioredoxin-like"/>
    <property type="match status" value="1"/>
</dbReference>
<keyword evidence="1" id="KW-0472">Membrane</keyword>
<dbReference type="InterPro" id="IPR036249">
    <property type="entry name" value="Thioredoxin-like_sf"/>
</dbReference>
<dbReference type="InterPro" id="IPR052448">
    <property type="entry name" value="DnaJ_C16_autophagy_reg"/>
</dbReference>
<protein>
    <submittedName>
        <fullName evidence="4">DnaJ homolog subfamily C member 16</fullName>
    </submittedName>
</protein>
<name>A0ABM0JUN2_APLCA</name>
<accession>A0ABM0JUN2</accession>
<keyword evidence="1" id="KW-0812">Transmembrane</keyword>
<dbReference type="SMART" id="SM00271">
    <property type="entry name" value="DnaJ"/>
    <property type="match status" value="1"/>
</dbReference>
<evidence type="ECO:0000313" key="4">
    <source>
        <dbReference type="RefSeq" id="XP_005101904.2"/>
    </source>
</evidence>
<dbReference type="PROSITE" id="PS50076">
    <property type="entry name" value="DNAJ_2"/>
    <property type="match status" value="1"/>
</dbReference>
<dbReference type="SUPFAM" id="SSF46565">
    <property type="entry name" value="Chaperone J-domain"/>
    <property type="match status" value="1"/>
</dbReference>